<dbReference type="PANTHER" id="PTHR43135">
    <property type="entry name" value="ALPHA-D-RIBOSE 1-METHYLPHOSPHONATE 5-TRIPHOSPHATE DIPHOSPHATASE"/>
    <property type="match status" value="1"/>
</dbReference>
<dbReference type="SUPFAM" id="SSF51556">
    <property type="entry name" value="Metallo-dependent hydrolases"/>
    <property type="match status" value="1"/>
</dbReference>
<name>A0A2G1XJY6_STRCJ</name>
<gene>
    <name evidence="3" type="ORF">BLA24_12675</name>
</gene>
<keyword evidence="4" id="KW-1185">Reference proteome</keyword>
<dbReference type="GO" id="GO:0016810">
    <property type="term" value="F:hydrolase activity, acting on carbon-nitrogen (but not peptide) bonds"/>
    <property type="evidence" value="ECO:0007669"/>
    <property type="project" value="InterPro"/>
</dbReference>
<dbReference type="EMBL" id="NHZO01000143">
    <property type="protein sequence ID" value="PHQ51553.1"/>
    <property type="molecule type" value="Genomic_DNA"/>
</dbReference>
<evidence type="ECO:0000313" key="4">
    <source>
        <dbReference type="Proteomes" id="UP000222531"/>
    </source>
</evidence>
<dbReference type="PANTHER" id="PTHR43135:SF3">
    <property type="entry name" value="ALPHA-D-RIBOSE 1-METHYLPHOSPHONATE 5-TRIPHOSPHATE DIPHOSPHATASE"/>
    <property type="match status" value="1"/>
</dbReference>
<feature type="domain" description="Amidohydrolase-related" evidence="2">
    <location>
        <begin position="126"/>
        <end position="486"/>
    </location>
</feature>
<dbReference type="InterPro" id="IPR051781">
    <property type="entry name" value="Metallo-dep_Hydrolase"/>
</dbReference>
<dbReference type="InterPro" id="IPR032466">
    <property type="entry name" value="Metal_Hydrolase"/>
</dbReference>
<reference evidence="3 4" key="1">
    <citation type="journal article" date="2017" name="Biochemistry">
        <title>Identification of the Biosynthetic Pathway for the Antibiotic Bicyclomycin.</title>
        <authorList>
            <person name="Patteson J."/>
            <person name="Cai W."/>
            <person name="Johnson R.A."/>
            <person name="Santa Maria K."/>
            <person name="Li B."/>
        </authorList>
    </citation>
    <scope>NUCLEOTIDE SEQUENCE [LARGE SCALE GENOMIC DNA]</scope>
    <source>
        <strain evidence="3 4">ATCC 21532</strain>
    </source>
</reference>
<protein>
    <recommendedName>
        <fullName evidence="2">Amidohydrolase-related domain-containing protein</fullName>
    </recommendedName>
</protein>
<sequence>MCVCGRRQFLGSTAVLAGAAALDSAGTATAAEAPAPAPTAEQDHTLALIHATLLAAPGVRPPEHDATVLVRGDRVVATGPTAQLQVPPGARVVDLTGKHVIPGLIDAHAHSGGPEGVHPPLYPLLGVTTVREMWGTPTVRAWRDKVNAGRLLGPRWVIASTIVDSPPGLWTSDIWPVPTIEVRTDAEARSTVRRIRAEGADFIKVYSRLTREAYFALADEALRWGVPFAGHCPDAVTVSDASDAGQHSVEHLHPLLLSTSSKEEEIRRRLDAVRVNPRDPSTMSRVRGWFHAVHDLESAATRSYDPGRAHRLFDRLAANGTYVTPTLVTHHTMERPETLPSSDPEWTYLPRRQTAAWPAQLKELTGERTPEESAHLRDVNAHRTRLVGEMRRRGVPVLAGTDTGTSYLVPGFALHHELRRLTEAGLTPAQALQAATVEPSRALGTATEAGTVEPGKAADLVVLDADPLHDIRNTLRIDSVLTRGRLIDAAERRRLLAEVAEAAAAATPPART</sequence>
<accession>A0A2G1XJY6</accession>
<dbReference type="Proteomes" id="UP000222531">
    <property type="component" value="Unassembled WGS sequence"/>
</dbReference>
<evidence type="ECO:0000256" key="1">
    <source>
        <dbReference type="SAM" id="SignalP"/>
    </source>
</evidence>
<organism evidence="3 4">
    <name type="scientific">Streptomyces cinnamoneus</name>
    <name type="common">Streptoverticillium cinnamoneum</name>
    <dbReference type="NCBI Taxonomy" id="53446"/>
    <lineage>
        <taxon>Bacteria</taxon>
        <taxon>Bacillati</taxon>
        <taxon>Actinomycetota</taxon>
        <taxon>Actinomycetes</taxon>
        <taxon>Kitasatosporales</taxon>
        <taxon>Streptomycetaceae</taxon>
        <taxon>Streptomyces</taxon>
        <taxon>Streptomyces cinnamoneus group</taxon>
    </lineage>
</organism>
<dbReference type="InterPro" id="IPR011059">
    <property type="entry name" value="Metal-dep_hydrolase_composite"/>
</dbReference>
<feature type="signal peptide" evidence="1">
    <location>
        <begin position="1"/>
        <end position="30"/>
    </location>
</feature>
<dbReference type="Pfam" id="PF01979">
    <property type="entry name" value="Amidohydro_1"/>
    <property type="match status" value="1"/>
</dbReference>
<dbReference type="Gene3D" id="2.30.40.10">
    <property type="entry name" value="Urease, subunit C, domain 1"/>
    <property type="match status" value="2"/>
</dbReference>
<keyword evidence="1" id="KW-0732">Signal</keyword>
<evidence type="ECO:0000313" key="3">
    <source>
        <dbReference type="EMBL" id="PHQ51553.1"/>
    </source>
</evidence>
<evidence type="ECO:0000259" key="2">
    <source>
        <dbReference type="Pfam" id="PF01979"/>
    </source>
</evidence>
<dbReference type="Gene3D" id="1.20.58.520">
    <property type="entry name" value="Amidohydrolase"/>
    <property type="match status" value="1"/>
</dbReference>
<proteinExistence type="predicted"/>
<dbReference type="InterPro" id="IPR006311">
    <property type="entry name" value="TAT_signal"/>
</dbReference>
<dbReference type="SUPFAM" id="SSF51338">
    <property type="entry name" value="Composite domain of metallo-dependent hydrolases"/>
    <property type="match status" value="1"/>
</dbReference>
<feature type="chain" id="PRO_5044380988" description="Amidohydrolase-related domain-containing protein" evidence="1">
    <location>
        <begin position="31"/>
        <end position="512"/>
    </location>
</feature>
<dbReference type="AlphaFoldDB" id="A0A2G1XJY6"/>
<dbReference type="PROSITE" id="PS51318">
    <property type="entry name" value="TAT"/>
    <property type="match status" value="1"/>
</dbReference>
<comment type="caution">
    <text evidence="3">The sequence shown here is derived from an EMBL/GenBank/DDBJ whole genome shotgun (WGS) entry which is preliminary data.</text>
</comment>
<dbReference type="InterPro" id="IPR006680">
    <property type="entry name" value="Amidohydro-rel"/>
</dbReference>
<dbReference type="Gene3D" id="3.30.110.90">
    <property type="entry name" value="Amidohydrolase"/>
    <property type="match status" value="1"/>
</dbReference>
<dbReference type="Gene3D" id="3.20.20.140">
    <property type="entry name" value="Metal-dependent hydrolases"/>
    <property type="match status" value="1"/>
</dbReference>